<feature type="non-terminal residue" evidence="2">
    <location>
        <position position="106"/>
    </location>
</feature>
<dbReference type="Gene3D" id="3.40.1350.10">
    <property type="match status" value="1"/>
</dbReference>
<dbReference type="Pfam" id="PF01939">
    <property type="entry name" value="NucS_C"/>
    <property type="match status" value="1"/>
</dbReference>
<organism evidence="2">
    <name type="scientific">marine sediment metagenome</name>
    <dbReference type="NCBI Taxonomy" id="412755"/>
    <lineage>
        <taxon>unclassified sequences</taxon>
        <taxon>metagenomes</taxon>
        <taxon>ecological metagenomes</taxon>
    </lineage>
</organism>
<dbReference type="GO" id="GO:0004519">
    <property type="term" value="F:endonuclease activity"/>
    <property type="evidence" value="ECO:0007669"/>
    <property type="project" value="InterPro"/>
</dbReference>
<sequence>MSQDIRLWKIAQQDNLMEINKTKLDMEDRLENWLEKDISIISNELLVIGRQIETDFGGVIDLLCIDYIGDLVIVELKRDKTPREITAQVLDYASWVKDLSNERVTE</sequence>
<name>X1JD05_9ZZZZ</name>
<evidence type="ECO:0000259" key="1">
    <source>
        <dbReference type="Pfam" id="PF01939"/>
    </source>
</evidence>
<dbReference type="AlphaFoldDB" id="X1JD05"/>
<dbReference type="InterPro" id="IPR048301">
    <property type="entry name" value="NucS_C"/>
</dbReference>
<proteinExistence type="predicted"/>
<gene>
    <name evidence="2" type="ORF">S03H2_68861</name>
</gene>
<dbReference type="GO" id="GO:0003676">
    <property type="term" value="F:nucleic acid binding"/>
    <property type="evidence" value="ECO:0007669"/>
    <property type="project" value="InterPro"/>
</dbReference>
<comment type="caution">
    <text evidence="2">The sequence shown here is derived from an EMBL/GenBank/DDBJ whole genome shotgun (WGS) entry which is preliminary data.</text>
</comment>
<dbReference type="EMBL" id="BARU01045361">
    <property type="protein sequence ID" value="GAH92576.1"/>
    <property type="molecule type" value="Genomic_DNA"/>
</dbReference>
<dbReference type="InterPro" id="IPR011856">
    <property type="entry name" value="tRNA_endonuc-like_dom_sf"/>
</dbReference>
<protein>
    <recommendedName>
        <fullName evidence="1">Endonuclease NucS C-terminal domain-containing protein</fullName>
    </recommendedName>
</protein>
<reference evidence="2" key="1">
    <citation type="journal article" date="2014" name="Front. Microbiol.">
        <title>High frequency of phylogenetically diverse reductive dehalogenase-homologous genes in deep subseafloor sedimentary metagenomes.</title>
        <authorList>
            <person name="Kawai M."/>
            <person name="Futagami T."/>
            <person name="Toyoda A."/>
            <person name="Takaki Y."/>
            <person name="Nishi S."/>
            <person name="Hori S."/>
            <person name="Arai W."/>
            <person name="Tsubouchi T."/>
            <person name="Morono Y."/>
            <person name="Uchiyama I."/>
            <person name="Ito T."/>
            <person name="Fujiyama A."/>
            <person name="Inagaki F."/>
            <person name="Takami H."/>
        </authorList>
    </citation>
    <scope>NUCLEOTIDE SEQUENCE</scope>
    <source>
        <strain evidence="2">Expedition CK06-06</strain>
    </source>
</reference>
<evidence type="ECO:0000313" key="2">
    <source>
        <dbReference type="EMBL" id="GAH92576.1"/>
    </source>
</evidence>
<accession>X1JD05</accession>
<feature type="domain" description="Endonuclease NucS C-terminal" evidence="1">
    <location>
        <begin position="27"/>
        <end position="97"/>
    </location>
</feature>